<reference evidence="1 2" key="1">
    <citation type="submission" date="2018-07" db="EMBL/GenBank/DDBJ databases">
        <title>Whole genome Sequencing of Pseudoxanthomonas gei KCTC 32298 (T).</title>
        <authorList>
            <person name="Kumar S."/>
            <person name="Bansal K."/>
            <person name="Kaur A."/>
            <person name="Patil P."/>
            <person name="Sharma S."/>
            <person name="Patil P.B."/>
        </authorList>
    </citation>
    <scope>NUCLEOTIDE SEQUENCE [LARGE SCALE GENOMIC DNA]</scope>
    <source>
        <strain evidence="1 2">KCTC 32298</strain>
    </source>
</reference>
<gene>
    <name evidence="1" type="ORF">DT603_12970</name>
</gene>
<organism evidence="1 2">
    <name type="scientific">Pseudoxanthomonas gei</name>
    <dbReference type="NCBI Taxonomy" id="1383030"/>
    <lineage>
        <taxon>Bacteria</taxon>
        <taxon>Pseudomonadati</taxon>
        <taxon>Pseudomonadota</taxon>
        <taxon>Gammaproteobacteria</taxon>
        <taxon>Lysobacterales</taxon>
        <taxon>Lysobacteraceae</taxon>
        <taxon>Pseudoxanthomonas</taxon>
    </lineage>
</organism>
<evidence type="ECO:0000313" key="2">
    <source>
        <dbReference type="Proteomes" id="UP001429354"/>
    </source>
</evidence>
<name>A0ABX0ADT2_9GAMM</name>
<protein>
    <submittedName>
        <fullName evidence="1">Modified peptide</fullName>
    </submittedName>
</protein>
<dbReference type="InterPro" id="IPR030976">
    <property type="entry name" value="Mod_pep_NH_fam"/>
</dbReference>
<keyword evidence="2" id="KW-1185">Reference proteome</keyword>
<sequence length="114" mass="12246">MATKKTGASGKAAPLDPKVAGKLMDKLSTDNEFRRLFKNDPGAALLQAGHKLPKGDAEAAARFEQWCGCARVQNIAPKSEIIKARQEILANLTAGLGHQPIQLNASTAVRRTRK</sequence>
<dbReference type="EMBL" id="QOVG01000009">
    <property type="protein sequence ID" value="NDK39755.1"/>
    <property type="molecule type" value="Genomic_DNA"/>
</dbReference>
<dbReference type="RefSeq" id="WP_162350393.1">
    <property type="nucleotide sequence ID" value="NZ_QOVG01000009.1"/>
</dbReference>
<accession>A0ABX0ADT2</accession>
<dbReference type="NCBIfam" id="TIGR04509">
    <property type="entry name" value="mod_pep_NH_fam"/>
    <property type="match status" value="1"/>
</dbReference>
<comment type="caution">
    <text evidence="1">The sequence shown here is derived from an EMBL/GenBank/DDBJ whole genome shotgun (WGS) entry which is preliminary data.</text>
</comment>
<proteinExistence type="predicted"/>
<dbReference type="Proteomes" id="UP001429354">
    <property type="component" value="Unassembled WGS sequence"/>
</dbReference>
<evidence type="ECO:0000313" key="1">
    <source>
        <dbReference type="EMBL" id="NDK39755.1"/>
    </source>
</evidence>